<feature type="transmembrane region" description="Helical" evidence="1">
    <location>
        <begin position="349"/>
        <end position="373"/>
    </location>
</feature>
<keyword evidence="1" id="KW-0472">Membrane</keyword>
<organism evidence="2 3">
    <name type="scientific">Babesia caballi</name>
    <dbReference type="NCBI Taxonomy" id="5871"/>
    <lineage>
        <taxon>Eukaryota</taxon>
        <taxon>Sar</taxon>
        <taxon>Alveolata</taxon>
        <taxon>Apicomplexa</taxon>
        <taxon>Aconoidasida</taxon>
        <taxon>Piroplasmida</taxon>
        <taxon>Babesiidae</taxon>
        <taxon>Babesia</taxon>
    </lineage>
</organism>
<comment type="caution">
    <text evidence="2">The sequence shown here is derived from an EMBL/GenBank/DDBJ whole genome shotgun (WGS) entry which is preliminary data.</text>
</comment>
<dbReference type="RefSeq" id="XP_067716812.1">
    <property type="nucleotide sequence ID" value="XM_067860711.1"/>
</dbReference>
<keyword evidence="3" id="KW-1185">Reference proteome</keyword>
<dbReference type="AlphaFoldDB" id="A0AAV4LYE2"/>
<accession>A0AAV4LYE2</accession>
<protein>
    <submittedName>
        <fullName evidence="2">Extracellular matrix-binding ebh</fullName>
    </submittedName>
</protein>
<sequence>MGFASVLTKDDNATGWHIYYLLDHFCSGWKTPLRQLSEKLGCLTKRTPRTLGDVFGFIWHLNGQLFKDAQIMYGFKTAVKQKPPSVEDFITRFKTAMRSHRSRLSPEQTVYVKSFESMGQTIPFFYQLYTIEESNSVPDALFDLTYHCHKWESGSRRNSTRLVHKDHIGKSCSNPNDLWCYYQPVSNAGSNNSDCINKSCGGYFYPLTHSDGATFAPTYASTYLSWMVYLTGDLQSWFQDMLDEFKNIDCTKSGCMGNAGVSACKSHTDGTHGETAHCTCPSVVQCGGTLPLLYRHGFNFTDSYSLKDTTTKRSCENFHSALSNVLSRNSPLAKLLESIDDFLYMFRFYFFYNLSSFWLCSLLILLYFLIYGIDVLHFKSHVRFPSSHGIPPIGLLTSGSRLPITTLTYITQ</sequence>
<dbReference type="Proteomes" id="UP001497744">
    <property type="component" value="Unassembled WGS sequence"/>
</dbReference>
<name>A0AAV4LYE2_BABCB</name>
<proteinExistence type="predicted"/>
<dbReference type="EMBL" id="BPLF01000003">
    <property type="protein sequence ID" value="GIX64743.1"/>
    <property type="molecule type" value="Genomic_DNA"/>
</dbReference>
<reference evidence="2 3" key="1">
    <citation type="submission" date="2021-06" db="EMBL/GenBank/DDBJ databases">
        <title>Genome sequence of Babesia caballi.</title>
        <authorList>
            <person name="Yamagishi J."/>
            <person name="Kidaka T."/>
            <person name="Ochi A."/>
        </authorList>
    </citation>
    <scope>NUCLEOTIDE SEQUENCE [LARGE SCALE GENOMIC DNA]</scope>
    <source>
        <strain evidence="2">USDA-D6B2</strain>
    </source>
</reference>
<evidence type="ECO:0000256" key="1">
    <source>
        <dbReference type="SAM" id="Phobius"/>
    </source>
</evidence>
<dbReference type="GeneID" id="94196224"/>
<evidence type="ECO:0000313" key="3">
    <source>
        <dbReference type="Proteomes" id="UP001497744"/>
    </source>
</evidence>
<gene>
    <name evidence="2" type="ORF">BcabD6B2_41780</name>
</gene>
<keyword evidence="1" id="KW-0812">Transmembrane</keyword>
<keyword evidence="1" id="KW-1133">Transmembrane helix</keyword>
<evidence type="ECO:0000313" key="2">
    <source>
        <dbReference type="EMBL" id="GIX64743.1"/>
    </source>
</evidence>